<evidence type="ECO:0000256" key="10">
    <source>
        <dbReference type="SAM" id="MobiDB-lite"/>
    </source>
</evidence>
<dbReference type="InterPro" id="IPR017926">
    <property type="entry name" value="GATASE"/>
</dbReference>
<keyword evidence="5" id="KW-0808">Transferase</keyword>
<feature type="region of interest" description="Disordered" evidence="10">
    <location>
        <begin position="1285"/>
        <end position="1315"/>
    </location>
</feature>
<dbReference type="Pfam" id="PF00425">
    <property type="entry name" value="Chorismate_bind"/>
    <property type="match status" value="1"/>
</dbReference>
<dbReference type="PRINTS" id="PR00099">
    <property type="entry name" value="CPSGATASE"/>
</dbReference>
<dbReference type="InterPro" id="IPR015890">
    <property type="entry name" value="Chorismate_C"/>
</dbReference>
<dbReference type="GO" id="GO:0046820">
    <property type="term" value="F:4-amino-4-deoxychorismate synthase activity"/>
    <property type="evidence" value="ECO:0007669"/>
    <property type="project" value="UniProtKB-EC"/>
</dbReference>
<protein>
    <recommendedName>
        <fullName evidence="4">aminodeoxychorismate synthase</fullName>
        <ecNumber evidence="4">2.6.1.85</ecNumber>
    </recommendedName>
    <alternativeName>
        <fullName evidence="8">Para-aminobenzoate synthase</fullName>
    </alternativeName>
    <alternativeName>
        <fullName evidence="9">p-aminobenzoic acid synthase</fullName>
    </alternativeName>
</protein>
<dbReference type="InterPro" id="IPR010117">
    <property type="entry name" value="PabB_fungal"/>
</dbReference>
<dbReference type="PANTHER" id="PTHR11236">
    <property type="entry name" value="AMINOBENZOATE/ANTHRANILATE SYNTHASE"/>
    <property type="match status" value="1"/>
</dbReference>
<evidence type="ECO:0000313" key="14">
    <source>
        <dbReference type="EMBL" id="KAH3664518.1"/>
    </source>
</evidence>
<dbReference type="Proteomes" id="UP000788993">
    <property type="component" value="Unassembled WGS sequence"/>
</dbReference>
<reference evidence="14" key="2">
    <citation type="submission" date="2021-01" db="EMBL/GenBank/DDBJ databases">
        <authorList>
            <person name="Schikora-Tamarit M.A."/>
        </authorList>
    </citation>
    <scope>NUCLEOTIDE SEQUENCE</scope>
    <source>
        <strain evidence="14">NCAIM Y.01608</strain>
    </source>
</reference>
<evidence type="ECO:0000313" key="15">
    <source>
        <dbReference type="Proteomes" id="UP000788993"/>
    </source>
</evidence>
<dbReference type="GO" id="GO:0000162">
    <property type="term" value="P:L-tryptophan biosynthetic process"/>
    <property type="evidence" value="ECO:0007669"/>
    <property type="project" value="TreeGrafter"/>
</dbReference>
<evidence type="ECO:0000259" key="11">
    <source>
        <dbReference type="Pfam" id="PF00117"/>
    </source>
</evidence>
<dbReference type="GO" id="GO:0046656">
    <property type="term" value="P:folic acid biosynthetic process"/>
    <property type="evidence" value="ECO:0007669"/>
    <property type="project" value="UniProtKB-KW"/>
</dbReference>
<evidence type="ECO:0000256" key="8">
    <source>
        <dbReference type="ARBA" id="ARBA00031329"/>
    </source>
</evidence>
<comment type="catalytic activity">
    <reaction evidence="1">
        <text>chorismate + L-glutamine = 4-amino-4-deoxychorismate + L-glutamate</text>
        <dbReference type="Rhea" id="RHEA:11672"/>
        <dbReference type="ChEBI" id="CHEBI:29748"/>
        <dbReference type="ChEBI" id="CHEBI:29985"/>
        <dbReference type="ChEBI" id="CHEBI:58359"/>
        <dbReference type="ChEBI" id="CHEBI:58406"/>
        <dbReference type="EC" id="2.6.1.85"/>
    </reaction>
</comment>
<dbReference type="PANTHER" id="PTHR11236:SF18">
    <property type="entry name" value="AMINODEOXYCHORISMATE SYNTHASE"/>
    <property type="match status" value="1"/>
</dbReference>
<evidence type="ECO:0000256" key="6">
    <source>
        <dbReference type="ARBA" id="ARBA00022909"/>
    </source>
</evidence>
<keyword evidence="7" id="KW-0315">Glutamine amidotransferase</keyword>
<dbReference type="SUPFAM" id="SSF56322">
    <property type="entry name" value="ADC synthase"/>
    <property type="match status" value="1"/>
</dbReference>
<dbReference type="InterPro" id="IPR005801">
    <property type="entry name" value="ADC_synthase"/>
</dbReference>
<comment type="pathway">
    <text evidence="2">Cofactor biosynthesis; tetrahydrofolate biosynthesis; 4-aminobenzoate from chorismate: step 1/2.</text>
</comment>
<dbReference type="PRINTS" id="PR00096">
    <property type="entry name" value="GATASE"/>
</dbReference>
<evidence type="ECO:0000256" key="5">
    <source>
        <dbReference type="ARBA" id="ARBA00022679"/>
    </source>
</evidence>
<sequence>MSILLVDSYDSFTYNLRHLVENATGAHVLTIHNDSYDLSREKESLDKLVGSVDAIVIGPGPGNPEFAQDVGIIPYLFESFPNTPILGICLGFQCLCLVHGCTLGYLDHPIHGQVSKITPIDKQSLFNGFDSAFYSVRYHSIYISKVTDDIIPLAYSEDQCLMAARHAHNPHFGVQYHPESVCSEMGGTVVSNFWALVEKKGTAPVKDSHLLQTEPLIKHFKTTLEYDYKYEKLPKVEILSACEQFSDLLLLNSAALPGEWSIIGLPEPGKSLVVGNSHEAGLSVGTWKGEMEAHSDSMWSYICNHMSQRYYEPTIDDPELAKCPFVGGFIGFLSYEESVPLTVNKITVGPTPSTRLCFVDRFIASNDRHTFVVSIRPGDQGWIQQAKSRLQSYREISFLSSVNAKVEKPDRKSYEKSFNDCQKYLHTGDSYELCLTRQTKIHIPKNIAPWEIYKCMVKSNPSPYSCYLDFGDARLLSTSPERFLSWDNMVSQMRPIKGTVKKGSEMTYARACELLKIPKEIGENLMIVDLIRHDLYQMLESVEVTKLMSVEEYHTVYQLVSVIEGRLQDSSYSGIDLLRHSLPPGSMTGAPKKRSVEILCDLEERIPRGLLGTGSTVSTSSGSEYPNAVSCCHLDRRAATDIDNPLRLLTFAVLRLLYPQVDAPGTVLAASNSMWRNHSSFGKNRSRDRDSKLHVSYDTITSSVHTITTGALSNRELAQNDGVSLFENLRVCDSGVGHVRVDSRNSLPFGRRSVATSNGLVVSKSLRIFPVWTVSTSTKGEVVATSLGVGHHVERFQQKRALRDDHLDRVQTSLVHRDVLVHKTPQTVDYGRKNDGSWSIKIVVGLRRGSCEIKNNLAVLAVLANLQLNRTAVIHVVCANKVFLAVLFDQLVQHSRNCLFGILLDSGHVSDDGRKSKLVYQALDERNTLLVCCNLGFQIGNVVGQSSGSRATGVLGGILQHNLGDLAHLELSISHQQLRVERVSRSSSPQNVFLTNWTLLLETAVRRFSDSRRCNWSSMASSCLSSPLPMALTRMSSTMISLSKMNPNSRLWRAKKFSLKSQSLPLTTMSPDSVPWYLRFRYSSNEISSFLKPWACRDVDACCLSASRRASNIDRVLSSSRYEEGSCTSSTTSASAIPLCQLADWTGHGLVGNLEKTPCGLLDAHRWKMWMSGINLVCHFLKFLFSNLYIQWLVFVGPKNAWEIFWHESSQNQISVGNGQWATLAVAGRSRVGRSRFWADRHETVFEIKNAASASSHRVDIQLWRLNCDAGSGGFENVIKLTVPKPRNPTTPPAGPDKMALRPENPEASTKPPSDCMNWHLTPEVFPCATLAKPSLRPDSKPDKYFLISGVKYASATDELALGTSLIIGVSLWESDM</sequence>
<evidence type="ECO:0000256" key="7">
    <source>
        <dbReference type="ARBA" id="ARBA00022962"/>
    </source>
</evidence>
<comment type="similarity">
    <text evidence="3">In the C-terminal section; belongs to the anthranilate synthase component I family.</text>
</comment>
<evidence type="ECO:0000256" key="1">
    <source>
        <dbReference type="ARBA" id="ARBA00001000"/>
    </source>
</evidence>
<dbReference type="SUPFAM" id="SSF52317">
    <property type="entry name" value="Class I glutamine amidotransferase-like"/>
    <property type="match status" value="1"/>
</dbReference>
<dbReference type="Pfam" id="PF04715">
    <property type="entry name" value="Anth_synt_I_N"/>
    <property type="match status" value="1"/>
</dbReference>
<gene>
    <name evidence="14" type="ORF">OGATHE_003333</name>
</gene>
<comment type="caution">
    <text evidence="14">The sequence shown here is derived from an EMBL/GenBank/DDBJ whole genome shotgun (WGS) entry which is preliminary data.</text>
</comment>
<dbReference type="InterPro" id="IPR019999">
    <property type="entry name" value="Anth_synth_I-like"/>
</dbReference>
<dbReference type="InterPro" id="IPR006805">
    <property type="entry name" value="Anth_synth_I_N"/>
</dbReference>
<dbReference type="CDD" id="cd01743">
    <property type="entry name" value="GATase1_Anthranilate_Synthase"/>
    <property type="match status" value="1"/>
</dbReference>
<dbReference type="GO" id="GO:0008153">
    <property type="term" value="P:4-aminobenzoate biosynthetic process"/>
    <property type="evidence" value="ECO:0007669"/>
    <property type="project" value="TreeGrafter"/>
</dbReference>
<dbReference type="PROSITE" id="PS51273">
    <property type="entry name" value="GATASE_TYPE_1"/>
    <property type="match status" value="1"/>
</dbReference>
<dbReference type="Pfam" id="PF00117">
    <property type="entry name" value="GATase"/>
    <property type="match status" value="1"/>
</dbReference>
<evidence type="ECO:0000256" key="3">
    <source>
        <dbReference type="ARBA" id="ARBA00005970"/>
    </source>
</evidence>
<feature type="domain" description="Glutamine amidotransferase" evidence="11">
    <location>
        <begin position="4"/>
        <end position="193"/>
    </location>
</feature>
<evidence type="ECO:0000256" key="2">
    <source>
        <dbReference type="ARBA" id="ARBA00005009"/>
    </source>
</evidence>
<dbReference type="InterPro" id="IPR006221">
    <property type="entry name" value="TrpG/PapA_dom"/>
</dbReference>
<keyword evidence="6" id="KW-0289">Folate biosynthesis</keyword>
<feature type="compositionally biased region" description="Pro residues" evidence="10">
    <location>
        <begin position="1286"/>
        <end position="1295"/>
    </location>
</feature>
<dbReference type="PRINTS" id="PR00097">
    <property type="entry name" value="ANTSNTHASEII"/>
</dbReference>
<evidence type="ECO:0000256" key="9">
    <source>
        <dbReference type="ARBA" id="ARBA00031904"/>
    </source>
</evidence>
<feature type="domain" description="Anthranilate synthase component I N-terminal" evidence="13">
    <location>
        <begin position="237"/>
        <end position="366"/>
    </location>
</feature>
<keyword evidence="15" id="KW-1185">Reference proteome</keyword>
<dbReference type="EC" id="2.6.1.85" evidence="4"/>
<evidence type="ECO:0000256" key="4">
    <source>
        <dbReference type="ARBA" id="ARBA00013139"/>
    </source>
</evidence>
<evidence type="ECO:0000259" key="12">
    <source>
        <dbReference type="Pfam" id="PF00425"/>
    </source>
</evidence>
<dbReference type="GO" id="GO:0005737">
    <property type="term" value="C:cytoplasm"/>
    <property type="evidence" value="ECO:0007669"/>
    <property type="project" value="TreeGrafter"/>
</dbReference>
<dbReference type="NCBIfam" id="TIGR01823">
    <property type="entry name" value="PabB-fungal"/>
    <property type="match status" value="1"/>
</dbReference>
<proteinExistence type="inferred from homology"/>
<dbReference type="NCBIfam" id="TIGR00566">
    <property type="entry name" value="trpG_papA"/>
    <property type="match status" value="1"/>
</dbReference>
<dbReference type="EMBL" id="JAEUBD010001178">
    <property type="protein sequence ID" value="KAH3664518.1"/>
    <property type="molecule type" value="Genomic_DNA"/>
</dbReference>
<dbReference type="Gene3D" id="3.40.50.880">
    <property type="match status" value="1"/>
</dbReference>
<name>A0A9P8T347_9ASCO</name>
<feature type="domain" description="Chorismate-utilising enzyme C-terminal" evidence="12">
    <location>
        <begin position="411"/>
        <end position="610"/>
    </location>
</feature>
<evidence type="ECO:0000259" key="13">
    <source>
        <dbReference type="Pfam" id="PF04715"/>
    </source>
</evidence>
<accession>A0A9P8T347</accession>
<reference evidence="14" key="1">
    <citation type="journal article" date="2021" name="Open Biol.">
        <title>Shared evolutionary footprints suggest mitochondrial oxidative damage underlies multiple complex I losses in fungi.</title>
        <authorList>
            <person name="Schikora-Tamarit M.A."/>
            <person name="Marcet-Houben M."/>
            <person name="Nosek J."/>
            <person name="Gabaldon T."/>
        </authorList>
    </citation>
    <scope>NUCLEOTIDE SEQUENCE</scope>
    <source>
        <strain evidence="14">NCAIM Y.01608</strain>
    </source>
</reference>
<dbReference type="InterPro" id="IPR029062">
    <property type="entry name" value="Class_I_gatase-like"/>
</dbReference>
<organism evidence="14 15">
    <name type="scientific">Ogataea polymorpha</name>
    <dbReference type="NCBI Taxonomy" id="460523"/>
    <lineage>
        <taxon>Eukaryota</taxon>
        <taxon>Fungi</taxon>
        <taxon>Dikarya</taxon>
        <taxon>Ascomycota</taxon>
        <taxon>Saccharomycotina</taxon>
        <taxon>Pichiomycetes</taxon>
        <taxon>Pichiales</taxon>
        <taxon>Pichiaceae</taxon>
        <taxon>Ogataea</taxon>
    </lineage>
</organism>
<dbReference type="Gene3D" id="3.60.120.10">
    <property type="entry name" value="Anthranilate synthase"/>
    <property type="match status" value="1"/>
</dbReference>